<name>A0ABX6FFQ6_9BACL</name>
<reference evidence="4 5" key="1">
    <citation type="submission" date="2019-11" db="EMBL/GenBank/DDBJ databases">
        <title>FDA dAtabase for Regulatory Grade micrObial Sequences (FDA-ARGOS): Supporting development and validation of Infectious Disease Dx tests.</title>
        <authorList>
            <person name="Turner S."/>
            <person name="Byrd R."/>
            <person name="Tallon L."/>
            <person name="Sadzewicz L."/>
            <person name="Vavikolanu K."/>
            <person name="Mehta A."/>
            <person name="Aluvathingal J."/>
            <person name="Nadendla S."/>
            <person name="Myers T."/>
            <person name="Yan Y."/>
            <person name="Sichtig H."/>
        </authorList>
    </citation>
    <scope>NUCLEOTIDE SEQUENCE [LARGE SCALE GENOMIC DNA]</scope>
    <source>
        <strain evidence="4 5">FDAARGOS_742</strain>
    </source>
</reference>
<dbReference type="EMBL" id="CP046313">
    <property type="protein sequence ID" value="QGS06885.1"/>
    <property type="molecule type" value="Genomic_DNA"/>
</dbReference>
<proteinExistence type="predicted"/>
<dbReference type="CDD" id="cd04733">
    <property type="entry name" value="OYE_like_2_FMN"/>
    <property type="match status" value="1"/>
</dbReference>
<dbReference type="RefSeq" id="WP_006364301.1">
    <property type="nucleotide sequence ID" value="NZ_CP046313.1"/>
</dbReference>
<dbReference type="SUPFAM" id="SSF51395">
    <property type="entry name" value="FMN-linked oxidoreductases"/>
    <property type="match status" value="1"/>
</dbReference>
<dbReference type="Pfam" id="PF00724">
    <property type="entry name" value="Oxidored_FMN"/>
    <property type="match status" value="1"/>
</dbReference>
<dbReference type="InterPro" id="IPR051799">
    <property type="entry name" value="NADH_flavin_oxidoreductase"/>
</dbReference>
<evidence type="ECO:0000259" key="3">
    <source>
        <dbReference type="Pfam" id="PF00724"/>
    </source>
</evidence>
<evidence type="ECO:0000256" key="1">
    <source>
        <dbReference type="ARBA" id="ARBA00022630"/>
    </source>
</evidence>
<dbReference type="Proteomes" id="UP000427636">
    <property type="component" value="Chromosome"/>
</dbReference>
<feature type="domain" description="NADH:flavin oxidoreductase/NADH oxidase N-terminal" evidence="3">
    <location>
        <begin position="5"/>
        <end position="333"/>
    </location>
</feature>
<accession>A0ABX6FFQ6</accession>
<evidence type="ECO:0000313" key="5">
    <source>
        <dbReference type="Proteomes" id="UP000427636"/>
    </source>
</evidence>
<evidence type="ECO:0000256" key="2">
    <source>
        <dbReference type="ARBA" id="ARBA00023002"/>
    </source>
</evidence>
<sequence>MNNILFKPLKLNSGVELRNRFFKSAMSETLADKNMNPGYEIHNLYSQWSCEKIGVLISGNVMVDRRYLGEPGNIVLDDKSDMNAFRKWAEVGNGKNTPIWLQLNHPGKQMYKTIKAQPVAPSAIPIQGGNAKAFKVPRAMTKYEVEDAINKFVAAGVKAKEAGFTGVQLHAAHGYLINQFLSPADNHRKDEFGGSLENRMRFLVEIYKRLRNKVGSNFTIALKLNALDFKEGGFTFEECKEVVKTMSELGIDLIEISGGNYEAPVFGGEYENGASFASYATILTELTDTPIVSTGGFRSRNEMEKVLSSGVSMIGLARPFVLYKDLVRRFENNDNFIIRTPRLSTKISKLDKLFGPIIGVSYYEAQMKRLANNKLPKPSTNAWPYLAGTLKAHGLSALKPRRN</sequence>
<keyword evidence="2" id="KW-0560">Oxidoreductase</keyword>
<keyword evidence="1" id="KW-0285">Flavoprotein</keyword>
<dbReference type="Gene3D" id="3.20.20.70">
    <property type="entry name" value="Aldolase class I"/>
    <property type="match status" value="1"/>
</dbReference>
<dbReference type="PANTHER" id="PTHR43656">
    <property type="entry name" value="BINDING OXIDOREDUCTASE, PUTATIVE (AFU_ORTHOLOGUE AFUA_2G08260)-RELATED"/>
    <property type="match status" value="1"/>
</dbReference>
<dbReference type="InterPro" id="IPR013785">
    <property type="entry name" value="Aldolase_TIM"/>
</dbReference>
<dbReference type="PANTHER" id="PTHR43656:SF2">
    <property type="entry name" value="BINDING OXIDOREDUCTASE, PUTATIVE (AFU_ORTHOLOGUE AFUA_2G08260)-RELATED"/>
    <property type="match status" value="1"/>
</dbReference>
<organism evidence="4 5">
    <name type="scientific">Gemella sanguinis</name>
    <dbReference type="NCBI Taxonomy" id="84135"/>
    <lineage>
        <taxon>Bacteria</taxon>
        <taxon>Bacillati</taxon>
        <taxon>Bacillota</taxon>
        <taxon>Bacilli</taxon>
        <taxon>Bacillales</taxon>
        <taxon>Gemellaceae</taxon>
        <taxon>Gemella</taxon>
    </lineage>
</organism>
<dbReference type="GeneID" id="84801755"/>
<evidence type="ECO:0000313" key="4">
    <source>
        <dbReference type="EMBL" id="QGS06885.1"/>
    </source>
</evidence>
<gene>
    <name evidence="4" type="ORF">FOC50_00615</name>
</gene>
<dbReference type="InterPro" id="IPR001155">
    <property type="entry name" value="OxRdtase_FMN_N"/>
</dbReference>
<protein>
    <submittedName>
        <fullName evidence="4">NADH:flavin oxidoreductase</fullName>
    </submittedName>
</protein>
<keyword evidence="5" id="KW-1185">Reference proteome</keyword>